<sequence>MFSSFRKSESGNFAIMTALVLPALLLSVGIGIDLTEILRQRHATVYAMEAAGIAMGRQIEQGMEGEELKAFGKQFFESNLGPVDPAQTTLTVLLPNDAGSGGDIKLTTSLDFKPLFLTPALSSMYHNISHFNFEETVKVRTKNTAEIALVLDNSGSMDSTGSGSSKKRMALLKEAATFLVEELAADAKKIKQISKPVQFSVVPFAASVNIGSQYADADWMDKYGDSPVHHENFNWNSLKDAWGDTKKAVKQGNRWIKTGAGWGAEEGQPLTRFTLYNSMKKQIGENVIQAGKYETQRVCKWYYGSQYCYYTSVWVPPVTEPIYGAAEAWKGCVEARPYPYNVNGVLADSSEPESLIVPMFANDETDNGPTGWWHNNWIDDDYTGEPSSYTNIKRHTDMVKYFQPLPGSYASAMDSGPNFSCTTTAITPLQDVTTSAGLKTVKDAIDAMEANGNTNVPEGMAWGWHTLTKSPPFDQGRADSDNNNDKVIIVLTDGANTYTNLPSSYYDPDYIKRSTYAAHGYMGTNYDGGSKPRLYEGLSSSFATGSYSDANYTKAMDEHMEQLCTNAKSEGVTIFSIALDLPSSSSTISELRSCASESRFRKDANGNYEKLFYNATGGELMDVFKAIADELSNLRIVG</sequence>
<reference evidence="1 2" key="1">
    <citation type="submission" date="2017-10" db="EMBL/GenBank/DDBJ databases">
        <title>Sedimentibacterium mangrovi gen. nov., sp. nov., a novel member of family Phyllobacteriacea isolated from mangrove sediment.</title>
        <authorList>
            <person name="Liao H."/>
            <person name="Tian Y."/>
        </authorList>
    </citation>
    <scope>NUCLEOTIDE SEQUENCE [LARGE SCALE GENOMIC DNA]</scope>
    <source>
        <strain evidence="1 2">X9-2-2</strain>
    </source>
</reference>
<organism evidence="1 2">
    <name type="scientific">Zhengella mangrovi</name>
    <dbReference type="NCBI Taxonomy" id="1982044"/>
    <lineage>
        <taxon>Bacteria</taxon>
        <taxon>Pseudomonadati</taxon>
        <taxon>Pseudomonadota</taxon>
        <taxon>Alphaproteobacteria</taxon>
        <taxon>Hyphomicrobiales</taxon>
        <taxon>Notoacmeibacteraceae</taxon>
        <taxon>Zhengella</taxon>
    </lineage>
</organism>
<dbReference type="Proteomes" id="UP000221168">
    <property type="component" value="Unassembled WGS sequence"/>
</dbReference>
<dbReference type="EMBL" id="PDVP01000009">
    <property type="protein sequence ID" value="PHP66221.1"/>
    <property type="molecule type" value="Genomic_DNA"/>
</dbReference>
<proteinExistence type="predicted"/>
<dbReference type="AlphaFoldDB" id="A0A2G1QL83"/>
<dbReference type="Gene3D" id="3.40.50.410">
    <property type="entry name" value="von Willebrand factor, type A domain"/>
    <property type="match status" value="2"/>
</dbReference>
<name>A0A2G1QL83_9HYPH</name>
<gene>
    <name evidence="1" type="ORF">CSC94_14905</name>
</gene>
<dbReference type="SUPFAM" id="SSF53300">
    <property type="entry name" value="vWA-like"/>
    <property type="match status" value="1"/>
</dbReference>
<protein>
    <submittedName>
        <fullName evidence="1">Uncharacterized protein</fullName>
    </submittedName>
</protein>
<keyword evidence="2" id="KW-1185">Reference proteome</keyword>
<comment type="caution">
    <text evidence="1">The sequence shown here is derived from an EMBL/GenBank/DDBJ whole genome shotgun (WGS) entry which is preliminary data.</text>
</comment>
<accession>A0A2G1QL83</accession>
<evidence type="ECO:0000313" key="2">
    <source>
        <dbReference type="Proteomes" id="UP000221168"/>
    </source>
</evidence>
<evidence type="ECO:0000313" key="1">
    <source>
        <dbReference type="EMBL" id="PHP66221.1"/>
    </source>
</evidence>
<dbReference type="InterPro" id="IPR036465">
    <property type="entry name" value="vWFA_dom_sf"/>
</dbReference>